<proteinExistence type="predicted"/>
<dbReference type="Proteomes" id="UP001224775">
    <property type="component" value="Unassembled WGS sequence"/>
</dbReference>
<organism evidence="1 2">
    <name type="scientific">Skeletonema marinoi</name>
    <dbReference type="NCBI Taxonomy" id="267567"/>
    <lineage>
        <taxon>Eukaryota</taxon>
        <taxon>Sar</taxon>
        <taxon>Stramenopiles</taxon>
        <taxon>Ochrophyta</taxon>
        <taxon>Bacillariophyta</taxon>
        <taxon>Coscinodiscophyceae</taxon>
        <taxon>Thalassiosirophycidae</taxon>
        <taxon>Thalassiosirales</taxon>
        <taxon>Skeletonemataceae</taxon>
        <taxon>Skeletonema</taxon>
        <taxon>Skeletonema marinoi-dohrnii complex</taxon>
    </lineage>
</organism>
<dbReference type="AlphaFoldDB" id="A0AAD8Y832"/>
<keyword evidence="2" id="KW-1185">Reference proteome</keyword>
<protein>
    <submittedName>
        <fullName evidence="1">Uncharacterized protein</fullName>
    </submittedName>
</protein>
<dbReference type="SUPFAM" id="SSF56784">
    <property type="entry name" value="HAD-like"/>
    <property type="match status" value="1"/>
</dbReference>
<evidence type="ECO:0000313" key="1">
    <source>
        <dbReference type="EMBL" id="KAK1741227.1"/>
    </source>
</evidence>
<accession>A0AAD8Y832</accession>
<evidence type="ECO:0000313" key="2">
    <source>
        <dbReference type="Proteomes" id="UP001224775"/>
    </source>
</evidence>
<reference evidence="1" key="1">
    <citation type="submission" date="2023-06" db="EMBL/GenBank/DDBJ databases">
        <title>Survivors Of The Sea: Transcriptome response of Skeletonema marinoi to long-term dormancy.</title>
        <authorList>
            <person name="Pinder M.I.M."/>
            <person name="Kourtchenko O."/>
            <person name="Robertson E.K."/>
            <person name="Larsson T."/>
            <person name="Maumus F."/>
            <person name="Osuna-Cruz C.M."/>
            <person name="Vancaester E."/>
            <person name="Stenow R."/>
            <person name="Vandepoele K."/>
            <person name="Ploug H."/>
            <person name="Bruchert V."/>
            <person name="Godhe A."/>
            <person name="Topel M."/>
        </authorList>
    </citation>
    <scope>NUCLEOTIDE SEQUENCE</scope>
    <source>
        <strain evidence="1">R05AC</strain>
    </source>
</reference>
<dbReference type="EMBL" id="JATAAI010000013">
    <property type="protein sequence ID" value="KAK1741227.1"/>
    <property type="molecule type" value="Genomic_DNA"/>
</dbReference>
<gene>
    <name evidence="1" type="ORF">QTG54_007705</name>
</gene>
<name>A0AAD8Y832_9STRA</name>
<sequence>MTLTAYRFTAALSSQPSSCCSIPSFISALPDSIMSSKRSGSSDKSSAKKKAKQQQSLTGFFTSAKAKADDDAAEDTASSFIYKIFCDLDGVLVDFDSGVKSLFNGRSPDQLPVGTMWGRISSTPDFYANLPWTSDGQTLWNELVQLPSPPDILTGVPRNHQSRAEKFAWCQRELISSVAPGRLDNVDTKSSTTTTTVASLKLNHVDMAGKKSTHEAVSGRKRKGHINVITCWSRNKHCESKKNHVLIDDRLALREAWEENGGIFVHHTSAERTLEVLRERGILGCSDGDD</sequence>
<comment type="caution">
    <text evidence="1">The sequence shown here is derived from an EMBL/GenBank/DDBJ whole genome shotgun (WGS) entry which is preliminary data.</text>
</comment>
<dbReference type="InterPro" id="IPR036412">
    <property type="entry name" value="HAD-like_sf"/>
</dbReference>